<feature type="transmembrane region" description="Helical" evidence="2">
    <location>
        <begin position="36"/>
        <end position="57"/>
    </location>
</feature>
<feature type="transmembrane region" description="Helical" evidence="2">
    <location>
        <begin position="102"/>
        <end position="126"/>
    </location>
</feature>
<feature type="transmembrane region" description="Helical" evidence="2">
    <location>
        <begin position="147"/>
        <end position="164"/>
    </location>
</feature>
<comment type="similarity">
    <text evidence="1">Belongs to the sodium:galactoside symporter (TC 2.A.2) family.</text>
</comment>
<dbReference type="PANTHER" id="PTHR11328">
    <property type="entry name" value="MAJOR FACILITATOR SUPERFAMILY DOMAIN-CONTAINING PROTEIN"/>
    <property type="match status" value="1"/>
</dbReference>
<accession>A0ABR9BDX9</accession>
<dbReference type="Proteomes" id="UP000603602">
    <property type="component" value="Unassembled WGS sequence"/>
</dbReference>
<evidence type="ECO:0000256" key="2">
    <source>
        <dbReference type="SAM" id="Phobius"/>
    </source>
</evidence>
<sequence>MALDAPTRGGLLAYGALGLPLAFAALPIYVHVPKLYADGLGLPLAAVGAVLLAVRVVDGLTDPLLGWASDRWASRPQWVIGALPALALGLMALLAPPAGAGLAWLALALVAVTLAWSAASIAYHAWGAELQASTHERTRITAVREGFALAGVMLAAALPSMLAADEVAGLARLAWLFPLLLALFAGWTLLRAPRAPRQPARQALWAGLAAALAHRPFRRLLTVFAANGIAAAIPSVCVLFFVADVLQAESSAGLFLVIYFAAGAASLPAWVALAARVGKRRAWGAAMVLAMAVFVWAWTLEGGQTVAFALICLLSGAALGADLALPPAMLADQLARYAGRGASPAGAWFGWWNLVTKANLALAAGLALPLLGWLGYEPGARDAAALGALAAVYALLPVVLKGGALALLLAWRGELESEGEMR</sequence>
<proteinExistence type="inferred from homology"/>
<dbReference type="InterPro" id="IPR039672">
    <property type="entry name" value="MFS_2"/>
</dbReference>
<feature type="transmembrane region" description="Helical" evidence="2">
    <location>
        <begin position="383"/>
        <end position="411"/>
    </location>
</feature>
<feature type="transmembrane region" description="Helical" evidence="2">
    <location>
        <begin position="220"/>
        <end position="242"/>
    </location>
</feature>
<dbReference type="Gene3D" id="1.20.1250.20">
    <property type="entry name" value="MFS general substrate transporter like domains"/>
    <property type="match status" value="2"/>
</dbReference>
<dbReference type="InterPro" id="IPR036259">
    <property type="entry name" value="MFS_trans_sf"/>
</dbReference>
<dbReference type="EMBL" id="JACYTO010000002">
    <property type="protein sequence ID" value="MBD8504539.1"/>
    <property type="molecule type" value="Genomic_DNA"/>
</dbReference>
<evidence type="ECO:0000313" key="4">
    <source>
        <dbReference type="Proteomes" id="UP000603602"/>
    </source>
</evidence>
<evidence type="ECO:0000256" key="1">
    <source>
        <dbReference type="ARBA" id="ARBA00009617"/>
    </source>
</evidence>
<protein>
    <submittedName>
        <fullName evidence="3">MFS transporter</fullName>
    </submittedName>
</protein>
<dbReference type="SUPFAM" id="SSF103473">
    <property type="entry name" value="MFS general substrate transporter"/>
    <property type="match status" value="1"/>
</dbReference>
<reference evidence="4" key="1">
    <citation type="submission" date="2023-07" db="EMBL/GenBank/DDBJ databases">
        <title>Thauera sp. CAU 1555 isolated from sand of Yaerae Beach.</title>
        <authorList>
            <person name="Kim W."/>
        </authorList>
    </citation>
    <scope>NUCLEOTIDE SEQUENCE [LARGE SCALE GENOMIC DNA]</scope>
    <source>
        <strain evidence="4">CAU 1555</strain>
    </source>
</reference>
<gene>
    <name evidence="3" type="ORF">IFO67_16740</name>
</gene>
<keyword evidence="2" id="KW-0472">Membrane</keyword>
<feature type="transmembrane region" description="Helical" evidence="2">
    <location>
        <begin position="170"/>
        <end position="190"/>
    </location>
</feature>
<feature type="transmembrane region" description="Helical" evidence="2">
    <location>
        <begin position="306"/>
        <end position="325"/>
    </location>
</feature>
<feature type="transmembrane region" description="Helical" evidence="2">
    <location>
        <begin position="78"/>
        <end position="96"/>
    </location>
</feature>
<keyword evidence="2" id="KW-1133">Transmembrane helix</keyword>
<keyword evidence="2" id="KW-0812">Transmembrane</keyword>
<evidence type="ECO:0000313" key="3">
    <source>
        <dbReference type="EMBL" id="MBD8504539.1"/>
    </source>
</evidence>
<organism evidence="3 4">
    <name type="scientific">Thauera sedimentorum</name>
    <dbReference type="NCBI Taxonomy" id="2767595"/>
    <lineage>
        <taxon>Bacteria</taxon>
        <taxon>Pseudomonadati</taxon>
        <taxon>Pseudomonadota</taxon>
        <taxon>Betaproteobacteria</taxon>
        <taxon>Rhodocyclales</taxon>
        <taxon>Zoogloeaceae</taxon>
        <taxon>Thauera</taxon>
    </lineage>
</organism>
<name>A0ABR9BDX9_9RHOO</name>
<feature type="transmembrane region" description="Helical" evidence="2">
    <location>
        <begin position="254"/>
        <end position="275"/>
    </location>
</feature>
<dbReference type="Pfam" id="PF13347">
    <property type="entry name" value="MFS_2"/>
    <property type="match status" value="1"/>
</dbReference>
<comment type="caution">
    <text evidence="3">The sequence shown here is derived from an EMBL/GenBank/DDBJ whole genome shotgun (WGS) entry which is preliminary data.</text>
</comment>
<feature type="transmembrane region" description="Helical" evidence="2">
    <location>
        <begin position="12"/>
        <end position="30"/>
    </location>
</feature>
<keyword evidence="4" id="KW-1185">Reference proteome</keyword>
<dbReference type="PANTHER" id="PTHR11328:SF24">
    <property type="entry name" value="MAJOR FACILITATOR SUPERFAMILY (MFS) PROFILE DOMAIN-CONTAINING PROTEIN"/>
    <property type="match status" value="1"/>
</dbReference>
<feature type="transmembrane region" description="Helical" evidence="2">
    <location>
        <begin position="282"/>
        <end position="300"/>
    </location>
</feature>